<keyword evidence="3" id="KW-1185">Reference proteome</keyword>
<feature type="compositionally biased region" description="Acidic residues" evidence="1">
    <location>
        <begin position="53"/>
        <end position="62"/>
    </location>
</feature>
<evidence type="ECO:0000256" key="1">
    <source>
        <dbReference type="SAM" id="MobiDB-lite"/>
    </source>
</evidence>
<dbReference type="GeneID" id="3342373"/>
<dbReference type="Proteomes" id="UP000000993">
    <property type="component" value="Segment"/>
</dbReference>
<organism evidence="2 3">
    <name type="scientific">Alphaproteobacteria phage PhiJL001</name>
    <dbReference type="NCBI Taxonomy" id="2681607"/>
    <lineage>
        <taxon>Viruses</taxon>
        <taxon>Duplodnaviria</taxon>
        <taxon>Heunggongvirae</taxon>
        <taxon>Uroviricota</taxon>
        <taxon>Caudoviricetes</taxon>
        <taxon>Mesyanzhinovviridae</taxon>
        <taxon>Keylargovirus</taxon>
        <taxon>Keylargovirus JL001</taxon>
    </lineage>
</organism>
<protein>
    <submittedName>
        <fullName evidence="2">Gp74</fullName>
    </submittedName>
</protein>
<reference evidence="2 3" key="1">
    <citation type="journal article" date="2005" name="Appl. Environ. Microbiol.">
        <title>Genomic analysis of bacteriophage PhiJL001: insights into its interaction with a sponge-associated alpha-proteobacterium.</title>
        <authorList>
            <person name="Lohr J.E."/>
            <person name="Chen F."/>
            <person name="Hill R.T."/>
        </authorList>
    </citation>
    <scope>NUCLEOTIDE SEQUENCE</scope>
</reference>
<feature type="region of interest" description="Disordered" evidence="1">
    <location>
        <begin position="43"/>
        <end position="62"/>
    </location>
</feature>
<evidence type="ECO:0000313" key="2">
    <source>
        <dbReference type="EMBL" id="AAT69474.1"/>
    </source>
</evidence>
<dbReference type="KEGG" id="vg:3342373"/>
<accession>Q5DN31</accession>
<evidence type="ECO:0000313" key="3">
    <source>
        <dbReference type="Proteomes" id="UP000000993"/>
    </source>
</evidence>
<dbReference type="RefSeq" id="YP_223998.1">
    <property type="nucleotide sequence ID" value="NC_006938.1"/>
</dbReference>
<dbReference type="EMBL" id="AY576273">
    <property type="protein sequence ID" value="AAT69474.1"/>
    <property type="molecule type" value="Genomic_DNA"/>
</dbReference>
<sequence>MKIDIDDREAQFICDAIDAFVKQHGLAVAGAGLTVVNRIQLAAKAKPPAPEQKEEDTDDAGS</sequence>
<name>Q5DN31_9CAUD</name>
<proteinExistence type="predicted"/>
<gene>
    <name evidence="2" type="ORF">JL001p74</name>
</gene>